<feature type="transmembrane region" description="Helical" evidence="6">
    <location>
        <begin position="607"/>
        <end position="626"/>
    </location>
</feature>
<feature type="transmembrane region" description="Helical" evidence="6">
    <location>
        <begin position="196"/>
        <end position="229"/>
    </location>
</feature>
<feature type="transmembrane region" description="Helical" evidence="6">
    <location>
        <begin position="290"/>
        <end position="308"/>
    </location>
</feature>
<evidence type="ECO:0000313" key="8">
    <source>
        <dbReference type="EMBL" id="XAY07915.1"/>
    </source>
</evidence>
<dbReference type="PANTHER" id="PTHR33406">
    <property type="entry name" value="MEMBRANE PROTEIN MJ1562-RELATED"/>
    <property type="match status" value="1"/>
</dbReference>
<dbReference type="InterPro" id="IPR004869">
    <property type="entry name" value="MMPL_dom"/>
</dbReference>
<feature type="transmembrane region" description="Helical" evidence="6">
    <location>
        <begin position="241"/>
        <end position="262"/>
    </location>
</feature>
<dbReference type="InterPro" id="IPR000731">
    <property type="entry name" value="SSD"/>
</dbReference>
<keyword evidence="5 6" id="KW-0472">Membrane</keyword>
<feature type="transmembrane region" description="Helical" evidence="6">
    <location>
        <begin position="26"/>
        <end position="46"/>
    </location>
</feature>
<evidence type="ECO:0000259" key="7">
    <source>
        <dbReference type="PROSITE" id="PS50156"/>
    </source>
</evidence>
<dbReference type="InterPro" id="IPR050545">
    <property type="entry name" value="Mycobact_MmpL"/>
</dbReference>
<feature type="transmembrane region" description="Helical" evidence="6">
    <location>
        <begin position="540"/>
        <end position="559"/>
    </location>
</feature>
<dbReference type="KEGG" id="parq:DSM112329_04809"/>
<evidence type="ECO:0000256" key="6">
    <source>
        <dbReference type="SAM" id="Phobius"/>
    </source>
</evidence>
<dbReference type="EMBL" id="CP114014">
    <property type="protein sequence ID" value="XAY07915.1"/>
    <property type="molecule type" value="Genomic_DNA"/>
</dbReference>
<dbReference type="PROSITE" id="PS50156">
    <property type="entry name" value="SSD"/>
    <property type="match status" value="1"/>
</dbReference>
<feature type="transmembrane region" description="Helical" evidence="6">
    <location>
        <begin position="386"/>
        <end position="404"/>
    </location>
</feature>
<feature type="transmembrane region" description="Helical" evidence="6">
    <location>
        <begin position="566"/>
        <end position="587"/>
    </location>
</feature>
<dbReference type="RefSeq" id="WP_354699102.1">
    <property type="nucleotide sequence ID" value="NZ_CP114014.1"/>
</dbReference>
<protein>
    <submittedName>
        <fullName evidence="8">Membrane protein YdfJ</fullName>
    </submittedName>
</protein>
<keyword evidence="3 6" id="KW-0812">Transmembrane</keyword>
<dbReference type="PANTHER" id="PTHR33406:SF13">
    <property type="entry name" value="MEMBRANE PROTEIN YDFJ"/>
    <property type="match status" value="1"/>
</dbReference>
<feature type="transmembrane region" description="Helical" evidence="6">
    <location>
        <begin position="655"/>
        <end position="676"/>
    </location>
</feature>
<evidence type="ECO:0000256" key="3">
    <source>
        <dbReference type="ARBA" id="ARBA00022692"/>
    </source>
</evidence>
<evidence type="ECO:0000256" key="5">
    <source>
        <dbReference type="ARBA" id="ARBA00023136"/>
    </source>
</evidence>
<dbReference type="AlphaFoldDB" id="A0AAU7B1P0"/>
<keyword evidence="2" id="KW-1003">Cell membrane</keyword>
<gene>
    <name evidence="8" type="primary">ydfJ_6</name>
    <name evidence="8" type="ORF">DSM112329_04809</name>
</gene>
<dbReference type="Gene3D" id="1.20.1640.10">
    <property type="entry name" value="Multidrug efflux transporter AcrB transmembrane domain"/>
    <property type="match status" value="2"/>
</dbReference>
<dbReference type="SUPFAM" id="SSF82866">
    <property type="entry name" value="Multidrug efflux transporter AcrB transmembrane domain"/>
    <property type="match status" value="2"/>
</dbReference>
<evidence type="ECO:0000256" key="2">
    <source>
        <dbReference type="ARBA" id="ARBA00022475"/>
    </source>
</evidence>
<evidence type="ECO:0000256" key="1">
    <source>
        <dbReference type="ARBA" id="ARBA00004651"/>
    </source>
</evidence>
<organism evidence="8">
    <name type="scientific">Paraconexibacter sp. AEG42_29</name>
    <dbReference type="NCBI Taxonomy" id="2997339"/>
    <lineage>
        <taxon>Bacteria</taxon>
        <taxon>Bacillati</taxon>
        <taxon>Actinomycetota</taxon>
        <taxon>Thermoleophilia</taxon>
        <taxon>Solirubrobacterales</taxon>
        <taxon>Paraconexibacteraceae</taxon>
        <taxon>Paraconexibacter</taxon>
    </lineage>
</organism>
<sequence length="730" mass="77051">MAREKRDGNPSALYRWALWSAARRRWVIVGWLLLVIALGAFVPRFLDVVQSVTYGIPGSESAQTQEAFGEHAGFEERDLLVVSVREGRADQARDALTKIGGVVATEDGVAGVSPDVGTGSSTGGISADGRTAFTTVLLATGVEDRQKLVEHLQEVIEREAPPGVSAALTGTSPVLADMIHVEETDLAKGEMLGIPVAIIVLFFACGSLVSAFIPVIIATLGLVACIGILGLTSYFTDWGAFIESVVAMLGLGLGIDYTLLIVKRFREERGRPGVTPEVAMARTVDTAGRTVAFSGLTVMVSLPSFFLLREPLFSQMAIAGMIVVALMIVLAIGLVPSVLLGLGDKLDKVPSRATRRRAATTAAGTPAAPETSRWGTWARSVMGRPWAFLVLALVVLGAAASPSLSAKLGVDYGVRALQDEPSGRALTQLQNAFPDATLAPVDVAITGGTAASRTDAALKARALLLGDPRIDVVDTVAVPDGEASLLVAAANLAVDDARSPALVDDLRERLGAVGTGGTQVRVGGTAAEARDYSQRMSDSAPKVIACTLLLSFLLLVWVFRSLVIPLKALLCNLLSVGAAYGLLVLVFQEGHGEALLGFDSPGYLQSWLPLTLFVFIFGLSMDYEVFLVTRMREEWLATGDNVTAVAHGLDRTGSVVSSAATIMVAVFAAFMVTATVPEIKQFAFGLGAAVLIDATIVRGMLVPAAMRLAGRWNWWLPARLDRLLPGTPSH</sequence>
<dbReference type="Pfam" id="PF03176">
    <property type="entry name" value="MMPL"/>
    <property type="match status" value="2"/>
</dbReference>
<feature type="domain" description="SSD" evidence="7">
    <location>
        <begin position="216"/>
        <end position="341"/>
    </location>
</feature>
<name>A0AAU7B1P0_9ACTN</name>
<evidence type="ECO:0000256" key="4">
    <source>
        <dbReference type="ARBA" id="ARBA00022989"/>
    </source>
</evidence>
<dbReference type="GO" id="GO:0005886">
    <property type="term" value="C:plasma membrane"/>
    <property type="evidence" value="ECO:0007669"/>
    <property type="project" value="UniProtKB-SubCell"/>
</dbReference>
<accession>A0AAU7B1P0</accession>
<reference evidence="8" key="1">
    <citation type="submission" date="2022-12" db="EMBL/GenBank/DDBJ databases">
        <title>Paraconexibacter alkalitolerans sp. nov. and Baekduia alba sp. nov., isolated from soil and emended description of the genera Paraconexibacter (Chun et al., 2020) and Baekduia (An et al., 2020).</title>
        <authorList>
            <person name="Vieira S."/>
            <person name="Huber K.J."/>
            <person name="Geppert A."/>
            <person name="Wolf J."/>
            <person name="Neumann-Schaal M."/>
            <person name="Muesken M."/>
            <person name="Overmann J."/>
        </authorList>
    </citation>
    <scope>NUCLEOTIDE SEQUENCE</scope>
    <source>
        <strain evidence="8">AEG42_29</strain>
    </source>
</reference>
<keyword evidence="4 6" id="KW-1133">Transmembrane helix</keyword>
<proteinExistence type="predicted"/>
<comment type="subcellular location">
    <subcellularLocation>
        <location evidence="1">Cell membrane</location>
        <topology evidence="1">Multi-pass membrane protein</topology>
    </subcellularLocation>
</comment>
<feature type="transmembrane region" description="Helical" evidence="6">
    <location>
        <begin position="314"/>
        <end position="342"/>
    </location>
</feature>
<feature type="transmembrane region" description="Helical" evidence="6">
    <location>
        <begin position="682"/>
        <end position="701"/>
    </location>
</feature>